<feature type="compositionally biased region" description="Low complexity" evidence="1">
    <location>
        <begin position="1"/>
        <end position="13"/>
    </location>
</feature>
<feature type="region of interest" description="Disordered" evidence="1">
    <location>
        <begin position="1"/>
        <end position="33"/>
    </location>
</feature>
<evidence type="ECO:0000313" key="2">
    <source>
        <dbReference type="EMBL" id="PCH33136.1"/>
    </source>
</evidence>
<dbReference type="EMBL" id="KB467831">
    <property type="protein sequence ID" value="PCH33136.1"/>
    <property type="molecule type" value="Genomic_DNA"/>
</dbReference>
<name>A0A2H3IT24_WOLCO</name>
<accession>A0A2H3IT24</accession>
<organism evidence="2 3">
    <name type="scientific">Wolfiporia cocos (strain MD-104)</name>
    <name type="common">Brown rot fungus</name>
    <dbReference type="NCBI Taxonomy" id="742152"/>
    <lineage>
        <taxon>Eukaryota</taxon>
        <taxon>Fungi</taxon>
        <taxon>Dikarya</taxon>
        <taxon>Basidiomycota</taxon>
        <taxon>Agaricomycotina</taxon>
        <taxon>Agaricomycetes</taxon>
        <taxon>Polyporales</taxon>
        <taxon>Phaeolaceae</taxon>
        <taxon>Wolfiporia</taxon>
    </lineage>
</organism>
<evidence type="ECO:0000256" key="1">
    <source>
        <dbReference type="SAM" id="MobiDB-lite"/>
    </source>
</evidence>
<reference evidence="2 3" key="1">
    <citation type="journal article" date="2012" name="Science">
        <title>The Paleozoic origin of enzymatic lignin decomposition reconstructed from 31 fungal genomes.</title>
        <authorList>
            <person name="Floudas D."/>
            <person name="Binder M."/>
            <person name="Riley R."/>
            <person name="Barry K."/>
            <person name="Blanchette R.A."/>
            <person name="Henrissat B."/>
            <person name="Martinez A.T."/>
            <person name="Otillar R."/>
            <person name="Spatafora J.W."/>
            <person name="Yadav J.S."/>
            <person name="Aerts A."/>
            <person name="Benoit I."/>
            <person name="Boyd A."/>
            <person name="Carlson A."/>
            <person name="Copeland A."/>
            <person name="Coutinho P.M."/>
            <person name="de Vries R.P."/>
            <person name="Ferreira P."/>
            <person name="Findley K."/>
            <person name="Foster B."/>
            <person name="Gaskell J."/>
            <person name="Glotzer D."/>
            <person name="Gorecki P."/>
            <person name="Heitman J."/>
            <person name="Hesse C."/>
            <person name="Hori C."/>
            <person name="Igarashi K."/>
            <person name="Jurgens J.A."/>
            <person name="Kallen N."/>
            <person name="Kersten P."/>
            <person name="Kohler A."/>
            <person name="Kuees U."/>
            <person name="Kumar T.K.A."/>
            <person name="Kuo A."/>
            <person name="LaButti K."/>
            <person name="Larrondo L.F."/>
            <person name="Lindquist E."/>
            <person name="Ling A."/>
            <person name="Lombard V."/>
            <person name="Lucas S."/>
            <person name="Lundell T."/>
            <person name="Martin R."/>
            <person name="McLaughlin D.J."/>
            <person name="Morgenstern I."/>
            <person name="Morin E."/>
            <person name="Murat C."/>
            <person name="Nagy L.G."/>
            <person name="Nolan M."/>
            <person name="Ohm R.A."/>
            <person name="Patyshakuliyeva A."/>
            <person name="Rokas A."/>
            <person name="Ruiz-Duenas F.J."/>
            <person name="Sabat G."/>
            <person name="Salamov A."/>
            <person name="Samejima M."/>
            <person name="Schmutz J."/>
            <person name="Slot J.C."/>
            <person name="St John F."/>
            <person name="Stenlid J."/>
            <person name="Sun H."/>
            <person name="Sun S."/>
            <person name="Syed K."/>
            <person name="Tsang A."/>
            <person name="Wiebenga A."/>
            <person name="Young D."/>
            <person name="Pisabarro A."/>
            <person name="Eastwood D.C."/>
            <person name="Martin F."/>
            <person name="Cullen D."/>
            <person name="Grigoriev I.V."/>
            <person name="Hibbett D.S."/>
        </authorList>
    </citation>
    <scope>NUCLEOTIDE SEQUENCE [LARGE SCALE GENOMIC DNA]</scope>
    <source>
        <strain evidence="2 3">MD-104</strain>
    </source>
</reference>
<keyword evidence="3" id="KW-1185">Reference proteome</keyword>
<gene>
    <name evidence="2" type="ORF">WOLCODRAFT_147236</name>
</gene>
<sequence length="151" mass="16161">MSGTHSQQGSHSQSPKHTPGLTPSRESTTNPLAPVPQTVCIARNPPPCTFIATFLDANIDDELFPPVPEIPLPAQIGLPAAYGAYQPLIRDQIREVEYPSLAAATPRLTQGIPEQELANLANDITIAYNTVMESADVAASLAEEAQRHLAQ</sequence>
<dbReference type="AlphaFoldDB" id="A0A2H3IT24"/>
<protein>
    <submittedName>
        <fullName evidence="2">Uncharacterized protein</fullName>
    </submittedName>
</protein>
<dbReference type="Proteomes" id="UP000218811">
    <property type="component" value="Unassembled WGS sequence"/>
</dbReference>
<evidence type="ECO:0000313" key="3">
    <source>
        <dbReference type="Proteomes" id="UP000218811"/>
    </source>
</evidence>
<proteinExistence type="predicted"/>